<evidence type="ECO:0000313" key="7">
    <source>
        <dbReference type="EMBL" id="KAF7378309.1"/>
    </source>
</evidence>
<keyword evidence="2 4" id="KW-0064">Aspartyl protease</keyword>
<dbReference type="GO" id="GO:0006508">
    <property type="term" value="P:proteolysis"/>
    <property type="evidence" value="ECO:0007669"/>
    <property type="project" value="UniProtKB-KW"/>
</dbReference>
<dbReference type="OrthoDB" id="2907552at2759"/>
<dbReference type="EMBL" id="JACAZH010000001">
    <property type="protein sequence ID" value="KAF7378309.1"/>
    <property type="molecule type" value="Genomic_DNA"/>
</dbReference>
<evidence type="ECO:0000256" key="4">
    <source>
        <dbReference type="RuleBase" id="RU000454"/>
    </source>
</evidence>
<comment type="caution">
    <text evidence="7">The sequence shown here is derived from an EMBL/GenBank/DDBJ whole genome shotgun (WGS) entry which is preliminary data.</text>
</comment>
<dbReference type="Proteomes" id="UP000623467">
    <property type="component" value="Unassembled WGS sequence"/>
</dbReference>
<evidence type="ECO:0000259" key="6">
    <source>
        <dbReference type="PROSITE" id="PS51767"/>
    </source>
</evidence>
<evidence type="ECO:0000256" key="3">
    <source>
        <dbReference type="PIRSR" id="PIRSR601461-1"/>
    </source>
</evidence>
<evidence type="ECO:0000256" key="2">
    <source>
        <dbReference type="ARBA" id="ARBA00022750"/>
    </source>
</evidence>
<feature type="domain" description="Peptidase A1" evidence="6">
    <location>
        <begin position="63"/>
        <end position="397"/>
    </location>
</feature>
<name>A0A8H7DK37_9AGAR</name>
<dbReference type="InterPro" id="IPR001461">
    <property type="entry name" value="Aspartic_peptidase_A1"/>
</dbReference>
<dbReference type="PANTHER" id="PTHR47966:SF1">
    <property type="entry name" value="ASPARTYL PROTEINASE"/>
    <property type="match status" value="1"/>
</dbReference>
<sequence length="399" mass="43358">MPRIRPLLVTLLGLLYSAAAVAIEEQPQARSFSLPATRASERYQAGKRSVTGTVDGTHAHGSVFVDITVGSQTLPVVFDTGSSILWVWSTYYTGNLTGDLYYNTSASSTWTQLPGYTFTINYVDGSGASGVVGTDKVTMGGLTVTGATLGAANSGPSTPNSYSAGLIGMERGTMSVKNSAGTSVAKNTWMQNIASSLPSPIFAVYLPWGTGAAQSSIDFGYIDSSKACGNISIRDHMLTRRANSTRWEFTSTSYYVGGVHYSVTFTTSGKAIIDTGTTLLYVYPEIASTFYAQVTGAYQNSTNWLFPCSTTTFPSLTLDVGGVQAPVVHEINWSYWLTLSNGTKSEFLEQHLMLPFIELAVSLSWRYSGQYIYNNDFRRGLFGEQLRGFQRHRQYHSNC</sequence>
<feature type="signal peptide" evidence="5">
    <location>
        <begin position="1"/>
        <end position="20"/>
    </location>
</feature>
<dbReference type="SUPFAM" id="SSF50630">
    <property type="entry name" value="Acid proteases"/>
    <property type="match status" value="1"/>
</dbReference>
<dbReference type="PRINTS" id="PR00792">
    <property type="entry name" value="PEPSIN"/>
</dbReference>
<keyword evidence="4 7" id="KW-0645">Protease</keyword>
<reference evidence="7" key="1">
    <citation type="submission" date="2020-05" db="EMBL/GenBank/DDBJ databases">
        <title>Mycena genomes resolve the evolution of fungal bioluminescence.</title>
        <authorList>
            <person name="Tsai I.J."/>
        </authorList>
    </citation>
    <scope>NUCLEOTIDE SEQUENCE</scope>
    <source>
        <strain evidence="7">160909Yilan</strain>
    </source>
</reference>
<evidence type="ECO:0000256" key="1">
    <source>
        <dbReference type="ARBA" id="ARBA00007447"/>
    </source>
</evidence>
<dbReference type="GO" id="GO:0004190">
    <property type="term" value="F:aspartic-type endopeptidase activity"/>
    <property type="evidence" value="ECO:0007669"/>
    <property type="project" value="UniProtKB-KW"/>
</dbReference>
<proteinExistence type="inferred from homology"/>
<dbReference type="InterPro" id="IPR001969">
    <property type="entry name" value="Aspartic_peptidase_AS"/>
</dbReference>
<feature type="active site" evidence="3">
    <location>
        <position position="274"/>
    </location>
</feature>
<evidence type="ECO:0000313" key="8">
    <source>
        <dbReference type="Proteomes" id="UP000623467"/>
    </source>
</evidence>
<keyword evidence="5" id="KW-0732">Signal</keyword>
<feature type="chain" id="PRO_5034272292" evidence="5">
    <location>
        <begin position="21"/>
        <end position="399"/>
    </location>
</feature>
<protein>
    <submittedName>
        <fullName evidence="7">Acid protease</fullName>
    </submittedName>
</protein>
<dbReference type="PROSITE" id="PS51767">
    <property type="entry name" value="PEPTIDASE_A1"/>
    <property type="match status" value="1"/>
</dbReference>
<dbReference type="Gene3D" id="2.40.70.10">
    <property type="entry name" value="Acid Proteases"/>
    <property type="match status" value="2"/>
</dbReference>
<gene>
    <name evidence="7" type="ORF">MSAN_00256500</name>
</gene>
<dbReference type="Pfam" id="PF00026">
    <property type="entry name" value="Asp"/>
    <property type="match status" value="1"/>
</dbReference>
<accession>A0A8H7DK37</accession>
<dbReference type="InterPro" id="IPR033121">
    <property type="entry name" value="PEPTIDASE_A1"/>
</dbReference>
<evidence type="ECO:0000256" key="5">
    <source>
        <dbReference type="SAM" id="SignalP"/>
    </source>
</evidence>
<dbReference type="PANTHER" id="PTHR47966">
    <property type="entry name" value="BETA-SITE APP-CLEAVING ENZYME, ISOFORM A-RELATED"/>
    <property type="match status" value="1"/>
</dbReference>
<organism evidence="7 8">
    <name type="scientific">Mycena sanguinolenta</name>
    <dbReference type="NCBI Taxonomy" id="230812"/>
    <lineage>
        <taxon>Eukaryota</taxon>
        <taxon>Fungi</taxon>
        <taxon>Dikarya</taxon>
        <taxon>Basidiomycota</taxon>
        <taxon>Agaricomycotina</taxon>
        <taxon>Agaricomycetes</taxon>
        <taxon>Agaricomycetidae</taxon>
        <taxon>Agaricales</taxon>
        <taxon>Marasmiineae</taxon>
        <taxon>Mycenaceae</taxon>
        <taxon>Mycena</taxon>
    </lineage>
</organism>
<dbReference type="InterPro" id="IPR021109">
    <property type="entry name" value="Peptidase_aspartic_dom_sf"/>
</dbReference>
<keyword evidence="4" id="KW-0378">Hydrolase</keyword>
<keyword evidence="8" id="KW-1185">Reference proteome</keyword>
<feature type="active site" evidence="3">
    <location>
        <position position="79"/>
    </location>
</feature>
<comment type="similarity">
    <text evidence="1 4">Belongs to the peptidase A1 family.</text>
</comment>
<dbReference type="AlphaFoldDB" id="A0A8H7DK37"/>
<dbReference type="PROSITE" id="PS00141">
    <property type="entry name" value="ASP_PROTEASE"/>
    <property type="match status" value="2"/>
</dbReference>